<dbReference type="KEGG" id="aup:AsAng_0010480"/>
<dbReference type="EMBL" id="AP026867">
    <property type="protein sequence ID" value="BDS10340.1"/>
    <property type="molecule type" value="Genomic_DNA"/>
</dbReference>
<feature type="compositionally biased region" description="Basic and acidic residues" evidence="1">
    <location>
        <begin position="266"/>
        <end position="283"/>
    </location>
</feature>
<evidence type="ECO:0000256" key="1">
    <source>
        <dbReference type="SAM" id="MobiDB-lite"/>
    </source>
</evidence>
<reference evidence="2" key="1">
    <citation type="submission" date="2022-09" db="EMBL/GenBank/DDBJ databases">
        <title>Aureispira anguillicida sp. nov., isolated from Leptocephalus of Japanese eel Anguilla japonica.</title>
        <authorList>
            <person name="Yuasa K."/>
            <person name="Mekata T."/>
            <person name="Ikunari K."/>
        </authorList>
    </citation>
    <scope>NUCLEOTIDE SEQUENCE</scope>
    <source>
        <strain evidence="2">EL160426</strain>
    </source>
</reference>
<sequence>MKEQEYSQKSDSSRATANDSAYKVTNFNEFVDHSPEAKEAQRLQNMVDNSQETTQMLEWQNKVATSEAQQEIESPLKELEQKTVQGRATQLVEDYSNWFGNNYVLENSLKYIDSDEMRVDGIIISWKIDGKIQTMTYTYEENRTFPEDMPQFVKNAIVSLDQLYSAEATQIDIGNKNIDIMGAFMEGSDHNITIKEGNINSYDPETNTIFFNDDDGILFRKDLSKGYVGDNVGMNSASSQLGHEFIHGYNDEFDNKNYDDRRKEKYEKGKDKPFFPNKEEKETTLNWANQINKKLGQEKRTNYMKVNYPTE</sequence>
<evidence type="ECO:0000313" key="2">
    <source>
        <dbReference type="EMBL" id="BDS10340.1"/>
    </source>
</evidence>
<proteinExistence type="predicted"/>
<gene>
    <name evidence="2" type="ORF">AsAng_0010480</name>
</gene>
<protein>
    <submittedName>
        <fullName evidence="2">Type III secretion system effector protein</fullName>
    </submittedName>
</protein>
<feature type="region of interest" description="Disordered" evidence="1">
    <location>
        <begin position="266"/>
        <end position="286"/>
    </location>
</feature>
<dbReference type="Proteomes" id="UP001060919">
    <property type="component" value="Chromosome"/>
</dbReference>
<keyword evidence="3" id="KW-1185">Reference proteome</keyword>
<dbReference type="AlphaFoldDB" id="A0A915YC37"/>
<organism evidence="2 3">
    <name type="scientific">Aureispira anguillae</name>
    <dbReference type="NCBI Taxonomy" id="2864201"/>
    <lineage>
        <taxon>Bacteria</taxon>
        <taxon>Pseudomonadati</taxon>
        <taxon>Bacteroidota</taxon>
        <taxon>Saprospiria</taxon>
        <taxon>Saprospirales</taxon>
        <taxon>Saprospiraceae</taxon>
        <taxon>Aureispira</taxon>
    </lineage>
</organism>
<accession>A0A915YC37</accession>
<dbReference type="RefSeq" id="WP_264791662.1">
    <property type="nucleotide sequence ID" value="NZ_AP026867.1"/>
</dbReference>
<feature type="compositionally biased region" description="Basic and acidic residues" evidence="1">
    <location>
        <begin position="1"/>
        <end position="12"/>
    </location>
</feature>
<evidence type="ECO:0000313" key="3">
    <source>
        <dbReference type="Proteomes" id="UP001060919"/>
    </source>
</evidence>
<name>A0A915YC37_9BACT</name>
<feature type="region of interest" description="Disordered" evidence="1">
    <location>
        <begin position="1"/>
        <end position="20"/>
    </location>
</feature>